<dbReference type="HOGENOM" id="CLU_052779_0_0_2"/>
<protein>
    <submittedName>
        <fullName evidence="9">CRISPR-associated protein Cas1</fullName>
    </submittedName>
</protein>
<evidence type="ECO:0000256" key="8">
    <source>
        <dbReference type="ARBA" id="ARBA00023211"/>
    </source>
</evidence>
<dbReference type="KEGG" id="pyr:P186_1014"/>
<evidence type="ECO:0000256" key="5">
    <source>
        <dbReference type="ARBA" id="ARBA00022842"/>
    </source>
</evidence>
<dbReference type="PANTHER" id="PTHR34353">
    <property type="entry name" value="CRISPR-ASSOCIATED ENDONUCLEASE CAS1 1"/>
    <property type="match status" value="1"/>
</dbReference>
<dbReference type="Pfam" id="PF01867">
    <property type="entry name" value="Cas_Cas1"/>
    <property type="match status" value="1"/>
</dbReference>
<dbReference type="CDD" id="cd09634">
    <property type="entry name" value="Cas1_I-II-III"/>
    <property type="match status" value="1"/>
</dbReference>
<dbReference type="GO" id="GO:0046872">
    <property type="term" value="F:metal ion binding"/>
    <property type="evidence" value="ECO:0007669"/>
    <property type="project" value="UniProtKB-KW"/>
</dbReference>
<name>G7VBV1_9CREN</name>
<dbReference type="InterPro" id="IPR042206">
    <property type="entry name" value="CRISPR-assoc_Cas1_C"/>
</dbReference>
<accession>G7VBV1</accession>
<keyword evidence="1" id="KW-0540">Nuclease</keyword>
<dbReference type="Proteomes" id="UP000005867">
    <property type="component" value="Chromosome"/>
</dbReference>
<dbReference type="Gene3D" id="1.20.120.920">
    <property type="entry name" value="CRISPR-associated endonuclease Cas1, C-terminal domain"/>
    <property type="match status" value="1"/>
</dbReference>
<dbReference type="GO" id="GO:0016787">
    <property type="term" value="F:hydrolase activity"/>
    <property type="evidence" value="ECO:0007669"/>
    <property type="project" value="UniProtKB-KW"/>
</dbReference>
<keyword evidence="4" id="KW-0378">Hydrolase</keyword>
<evidence type="ECO:0000256" key="3">
    <source>
        <dbReference type="ARBA" id="ARBA00022759"/>
    </source>
</evidence>
<keyword evidence="5" id="KW-0460">Magnesium</keyword>
<keyword evidence="6" id="KW-0051">Antiviral defense</keyword>
<evidence type="ECO:0000256" key="7">
    <source>
        <dbReference type="ARBA" id="ARBA00023125"/>
    </source>
</evidence>
<evidence type="ECO:0000256" key="6">
    <source>
        <dbReference type="ARBA" id="ARBA00023118"/>
    </source>
</evidence>
<reference evidence="9 10" key="1">
    <citation type="journal article" date="2012" name="J. Bacteriol.">
        <title>Complete genome sequence of strain 1860, a crenarchaeon of the genus pyrobaculum able to grow with various electron acceptors.</title>
        <authorList>
            <person name="Mardanov A.V."/>
            <person name="Gumerov V.M."/>
            <person name="Slobodkina G.B."/>
            <person name="Beletsky A.V."/>
            <person name="Bonch-Osmolovskaya E.A."/>
            <person name="Ravin N.V."/>
            <person name="Skryabin K.G."/>
        </authorList>
    </citation>
    <scope>NUCLEOTIDE SEQUENCE [LARGE SCALE GENOMIC DNA]</scope>
    <source>
        <strain evidence="9 10">1860</strain>
    </source>
</reference>
<dbReference type="GO" id="GO:0003677">
    <property type="term" value="F:DNA binding"/>
    <property type="evidence" value="ECO:0007669"/>
    <property type="project" value="UniProtKB-KW"/>
</dbReference>
<organism evidence="9 10">
    <name type="scientific">Pyrobaculum ferrireducens</name>
    <dbReference type="NCBI Taxonomy" id="1104324"/>
    <lineage>
        <taxon>Archaea</taxon>
        <taxon>Thermoproteota</taxon>
        <taxon>Thermoprotei</taxon>
        <taxon>Thermoproteales</taxon>
        <taxon>Thermoproteaceae</taxon>
        <taxon>Pyrobaculum</taxon>
    </lineage>
</organism>
<dbReference type="GO" id="GO:0004519">
    <property type="term" value="F:endonuclease activity"/>
    <property type="evidence" value="ECO:0007669"/>
    <property type="project" value="UniProtKB-KW"/>
</dbReference>
<dbReference type="eggNOG" id="arCOG01452">
    <property type="taxonomic scope" value="Archaea"/>
</dbReference>
<evidence type="ECO:0000313" key="10">
    <source>
        <dbReference type="Proteomes" id="UP000005867"/>
    </source>
</evidence>
<dbReference type="NCBIfam" id="TIGR00287">
    <property type="entry name" value="cas1"/>
    <property type="match status" value="1"/>
</dbReference>
<keyword evidence="10" id="KW-1185">Reference proteome</keyword>
<dbReference type="InterPro" id="IPR002729">
    <property type="entry name" value="CRISPR-assoc_Cas1"/>
</dbReference>
<gene>
    <name evidence="9" type="ORF">P186_1014</name>
</gene>
<dbReference type="BioCyc" id="PSP1104324:GJSN-990-MONOMER"/>
<dbReference type="EMBL" id="CP003098">
    <property type="protein sequence ID" value="AET32451.1"/>
    <property type="molecule type" value="Genomic_DNA"/>
</dbReference>
<dbReference type="AlphaFoldDB" id="G7VBV1"/>
<dbReference type="STRING" id="1104324.P186_1014"/>
<evidence type="ECO:0000256" key="1">
    <source>
        <dbReference type="ARBA" id="ARBA00022722"/>
    </source>
</evidence>
<dbReference type="InterPro" id="IPR050646">
    <property type="entry name" value="Cas1"/>
</dbReference>
<dbReference type="GO" id="GO:0043571">
    <property type="term" value="P:maintenance of CRISPR repeat elements"/>
    <property type="evidence" value="ECO:0007669"/>
    <property type="project" value="InterPro"/>
</dbReference>
<dbReference type="GO" id="GO:0051607">
    <property type="term" value="P:defense response to virus"/>
    <property type="evidence" value="ECO:0007669"/>
    <property type="project" value="UniProtKB-KW"/>
</dbReference>
<keyword evidence="2" id="KW-0479">Metal-binding</keyword>
<sequence length="262" mass="28975">MPGAALSAKALAKAAEFGIDVVLMPGWRPVARLVPARYAPPVELWVRQAAAYVKRRVELARRFAQGKLENQSALLRHYAKMHRDAKLAKAAEEVLGYARALNAASSVAEVRQMEAAGARIYWSAYKTLVPPHLGFKKRLKRYDPGPVDPVNAALNVGYGLLKKECWRALHLAGLNPHIGYLHKPRRAQPALVYDLVEEFRPAVDKAVLALARRAPSALLDPAKRLEEMVKTAAALREDIQRQARSLAAAIRDGLGYVPWSLK</sequence>
<keyword evidence="3" id="KW-0255">Endonuclease</keyword>
<evidence type="ECO:0000313" key="9">
    <source>
        <dbReference type="EMBL" id="AET32451.1"/>
    </source>
</evidence>
<evidence type="ECO:0000256" key="2">
    <source>
        <dbReference type="ARBA" id="ARBA00022723"/>
    </source>
</evidence>
<keyword evidence="8" id="KW-0464">Manganese</keyword>
<dbReference type="PANTHER" id="PTHR34353:SF2">
    <property type="entry name" value="CRISPR-ASSOCIATED ENDONUCLEASE CAS1 1"/>
    <property type="match status" value="1"/>
</dbReference>
<evidence type="ECO:0000256" key="4">
    <source>
        <dbReference type="ARBA" id="ARBA00022801"/>
    </source>
</evidence>
<proteinExistence type="predicted"/>
<keyword evidence="7" id="KW-0238">DNA-binding</keyword>